<organism evidence="1 2">
    <name type="scientific">Gluconobacter potus</name>
    <dbReference type="NCBI Taxonomy" id="2724927"/>
    <lineage>
        <taxon>Bacteria</taxon>
        <taxon>Pseudomonadati</taxon>
        <taxon>Pseudomonadota</taxon>
        <taxon>Alphaproteobacteria</taxon>
        <taxon>Acetobacterales</taxon>
        <taxon>Acetobacteraceae</taxon>
        <taxon>Gluconobacter</taxon>
    </lineage>
</organism>
<protein>
    <submittedName>
        <fullName evidence="1">Uncharacterized protein</fullName>
    </submittedName>
</protein>
<accession>A0A149QS53</accession>
<dbReference type="AlphaFoldDB" id="A0A149QS53"/>
<sequence>MMDEALKARLKEQAVQVCSCLGALMEVGVAVHVLDRLEPTDIIAPGLIVAGAPGMVSGRFGLYAFYGVQGGWEAIPPFTPVKSEDLLKKLVGHTAAFNALSVSEPGADVSMVRDIWLQALGDVLHL</sequence>
<comment type="caution">
    <text evidence="1">The sequence shown here is derived from an EMBL/GenBank/DDBJ whole genome shotgun (WGS) entry which is preliminary data.</text>
</comment>
<reference evidence="1 2" key="1">
    <citation type="submission" date="2015-06" db="EMBL/GenBank/DDBJ databases">
        <title>Improved classification and identification of acetic acid bacteria using matrix-assisted laser desorption/ionization time-of-flight mass spectrometry; Gluconobacter nephelii and Gluconobacter uchimurae are later heterotypic synonyms of Gluconobacter japonicus and Gluconobacter oxydans, respectively.</title>
        <authorList>
            <person name="Li L."/>
            <person name="Cleenwerck I."/>
            <person name="De Vuyst L."/>
            <person name="Vandamme P."/>
        </authorList>
    </citation>
    <scope>NUCLEOTIDE SEQUENCE [LARGE SCALE GENOMIC DNA]</scope>
    <source>
        <strain evidence="1 2">LMG 1764</strain>
    </source>
</reference>
<gene>
    <name evidence="1" type="ORF">AD929_12985</name>
</gene>
<proteinExistence type="predicted"/>
<dbReference type="PATRIC" id="fig|442.7.peg.3411"/>
<evidence type="ECO:0000313" key="1">
    <source>
        <dbReference type="EMBL" id="KXV00120.1"/>
    </source>
</evidence>
<dbReference type="Proteomes" id="UP000075573">
    <property type="component" value="Unassembled WGS sequence"/>
</dbReference>
<name>A0A149QS53_9PROT</name>
<dbReference type="EMBL" id="LHZB01000118">
    <property type="protein sequence ID" value="KXV00120.1"/>
    <property type="molecule type" value="Genomic_DNA"/>
</dbReference>
<evidence type="ECO:0000313" key="2">
    <source>
        <dbReference type="Proteomes" id="UP000075573"/>
    </source>
</evidence>